<reference evidence="3 4" key="1">
    <citation type="journal article" date="2021" name="Nat. Plants">
        <title>The Taxus genome provides insights into paclitaxel biosynthesis.</title>
        <authorList>
            <person name="Xiong X."/>
            <person name="Gou J."/>
            <person name="Liao Q."/>
            <person name="Li Y."/>
            <person name="Zhou Q."/>
            <person name="Bi G."/>
            <person name="Li C."/>
            <person name="Du R."/>
            <person name="Wang X."/>
            <person name="Sun T."/>
            <person name="Guo L."/>
            <person name="Liang H."/>
            <person name="Lu P."/>
            <person name="Wu Y."/>
            <person name="Zhang Z."/>
            <person name="Ro D.K."/>
            <person name="Shang Y."/>
            <person name="Huang S."/>
            <person name="Yan J."/>
        </authorList>
    </citation>
    <scope>NUCLEOTIDE SEQUENCE [LARGE SCALE GENOMIC DNA]</scope>
    <source>
        <strain evidence="3">Ta-2019</strain>
    </source>
</reference>
<name>A0AA38KIZ3_TAXCH</name>
<feature type="region of interest" description="Disordered" evidence="1">
    <location>
        <begin position="60"/>
        <end position="79"/>
    </location>
</feature>
<dbReference type="EMBL" id="JAHRHJ020000008">
    <property type="protein sequence ID" value="KAH9305721.1"/>
    <property type="molecule type" value="Genomic_DNA"/>
</dbReference>
<organism evidence="3 4">
    <name type="scientific">Taxus chinensis</name>
    <name type="common">Chinese yew</name>
    <name type="synonym">Taxus wallichiana var. chinensis</name>
    <dbReference type="NCBI Taxonomy" id="29808"/>
    <lineage>
        <taxon>Eukaryota</taxon>
        <taxon>Viridiplantae</taxon>
        <taxon>Streptophyta</taxon>
        <taxon>Embryophyta</taxon>
        <taxon>Tracheophyta</taxon>
        <taxon>Spermatophyta</taxon>
        <taxon>Pinopsida</taxon>
        <taxon>Pinidae</taxon>
        <taxon>Conifers II</taxon>
        <taxon>Cupressales</taxon>
        <taxon>Taxaceae</taxon>
        <taxon>Taxus</taxon>
    </lineage>
</organism>
<gene>
    <name evidence="3" type="ORF">KI387_010125</name>
</gene>
<dbReference type="AlphaFoldDB" id="A0AA38KIZ3"/>
<evidence type="ECO:0000259" key="2">
    <source>
        <dbReference type="Pfam" id="PF25908"/>
    </source>
</evidence>
<feature type="domain" description="DUF7963" evidence="2">
    <location>
        <begin position="21"/>
        <end position="52"/>
    </location>
</feature>
<proteinExistence type="predicted"/>
<comment type="caution">
    <text evidence="3">The sequence shown here is derived from an EMBL/GenBank/DDBJ whole genome shotgun (WGS) entry which is preliminary data.</text>
</comment>
<accession>A0AA38KIZ3</accession>
<dbReference type="Pfam" id="PF25908">
    <property type="entry name" value="DUF7963"/>
    <property type="match status" value="1"/>
</dbReference>
<feature type="non-terminal residue" evidence="3">
    <location>
        <position position="137"/>
    </location>
</feature>
<evidence type="ECO:0000313" key="4">
    <source>
        <dbReference type="Proteomes" id="UP000824469"/>
    </source>
</evidence>
<sequence>EFLYKLFLVHQCVTFLKKSSLYTYTVGALFSASNPSRTASEHLERGTCLNFNGGIPNPISSIPPSKTVMSTGTSQNRKRSVLSVSAPLMPLSMIGAPHPSSELVRYGSPTPLVLSGGKEDLGALAMLEDSVKKLKSP</sequence>
<dbReference type="InterPro" id="IPR058269">
    <property type="entry name" value="DUF7963"/>
</dbReference>
<protein>
    <recommendedName>
        <fullName evidence="2">DUF7963 domain-containing protein</fullName>
    </recommendedName>
</protein>
<evidence type="ECO:0000313" key="3">
    <source>
        <dbReference type="EMBL" id="KAH9305721.1"/>
    </source>
</evidence>
<feature type="non-terminal residue" evidence="3">
    <location>
        <position position="1"/>
    </location>
</feature>
<evidence type="ECO:0000256" key="1">
    <source>
        <dbReference type="SAM" id="MobiDB-lite"/>
    </source>
</evidence>
<keyword evidence="4" id="KW-1185">Reference proteome</keyword>
<dbReference type="Proteomes" id="UP000824469">
    <property type="component" value="Unassembled WGS sequence"/>
</dbReference>